<dbReference type="AlphaFoldDB" id="A0AAD7EAP1"/>
<comment type="caution">
    <text evidence="1">The sequence shown here is derived from an EMBL/GenBank/DDBJ whole genome shotgun (WGS) entry which is preliminary data.</text>
</comment>
<dbReference type="SUPFAM" id="SSF81383">
    <property type="entry name" value="F-box domain"/>
    <property type="match status" value="1"/>
</dbReference>
<protein>
    <recommendedName>
        <fullName evidence="3">F-box domain-containing protein</fullName>
    </recommendedName>
</protein>
<sequence>MFSVMAEATPKFFVSFMSSTIIYGAPNRSVDRLATETWEHCCSYCDAQALRRLSLVSPYFRELCQRLLFRRQTVVVPHTTTRTNWITMAKKTHNKAVALKAVAANPRLAKYVREWNYKGGYGLDFRRTWPEIINISVLQDAWELVSTTFAITLGAYTAVTVLQFEDLTINTAVRAALESLESLQELSLSSCEVVARNGIPLPVRVLTLSTIGLPRGTHDSPLHIVAPYNLHRLIIGGSDDAKPLLTALSIQPLPRLVHLSITVTLHIALLFVPFLDVCPHLKHLHVKSDSTFDFSRVRLLLELLPDPLPESMLPMLKSFRGPFPLAGRFVRDRPVVHVRLAESQMEMTEDSVATALVAISRGAVAPGIFATIGSLFPELRSLSLQLKESPRALLDPDASESEDEYEEERDHEIDARIVQLPAGALTFAISDDESSATIPEAHLPLLLPPLPPIQLPGYMYADVIDPPNLERIEPDDDSSPIAIILDLVHIERVVFPPYLQVLHFNQPTWFPSTVFDDEEQHTAVLLLEARLPCLRVVPR</sequence>
<dbReference type="InterPro" id="IPR036047">
    <property type="entry name" value="F-box-like_dom_sf"/>
</dbReference>
<dbReference type="CDD" id="cd09917">
    <property type="entry name" value="F-box_SF"/>
    <property type="match status" value="1"/>
</dbReference>
<reference evidence="1" key="1">
    <citation type="submission" date="2023-03" db="EMBL/GenBank/DDBJ databases">
        <title>Massive genome expansion in bonnet fungi (Mycena s.s.) driven by repeated elements and novel gene families across ecological guilds.</title>
        <authorList>
            <consortium name="Lawrence Berkeley National Laboratory"/>
            <person name="Harder C.B."/>
            <person name="Miyauchi S."/>
            <person name="Viragh M."/>
            <person name="Kuo A."/>
            <person name="Thoen E."/>
            <person name="Andreopoulos B."/>
            <person name="Lu D."/>
            <person name="Skrede I."/>
            <person name="Drula E."/>
            <person name="Henrissat B."/>
            <person name="Morin E."/>
            <person name="Kohler A."/>
            <person name="Barry K."/>
            <person name="LaButti K."/>
            <person name="Morin E."/>
            <person name="Salamov A."/>
            <person name="Lipzen A."/>
            <person name="Mereny Z."/>
            <person name="Hegedus B."/>
            <person name="Baldrian P."/>
            <person name="Stursova M."/>
            <person name="Weitz H."/>
            <person name="Taylor A."/>
            <person name="Grigoriev I.V."/>
            <person name="Nagy L.G."/>
            <person name="Martin F."/>
            <person name="Kauserud H."/>
        </authorList>
    </citation>
    <scope>NUCLEOTIDE SEQUENCE</scope>
    <source>
        <strain evidence="1">CBHHK002</strain>
    </source>
</reference>
<evidence type="ECO:0008006" key="3">
    <source>
        <dbReference type="Google" id="ProtNLM"/>
    </source>
</evidence>
<dbReference type="EMBL" id="JARIHO010000087">
    <property type="protein sequence ID" value="KAJ7307765.1"/>
    <property type="molecule type" value="Genomic_DNA"/>
</dbReference>
<name>A0AAD7EAP1_9AGAR</name>
<proteinExistence type="predicted"/>
<organism evidence="1 2">
    <name type="scientific">Mycena albidolilacea</name>
    <dbReference type="NCBI Taxonomy" id="1033008"/>
    <lineage>
        <taxon>Eukaryota</taxon>
        <taxon>Fungi</taxon>
        <taxon>Dikarya</taxon>
        <taxon>Basidiomycota</taxon>
        <taxon>Agaricomycotina</taxon>
        <taxon>Agaricomycetes</taxon>
        <taxon>Agaricomycetidae</taxon>
        <taxon>Agaricales</taxon>
        <taxon>Marasmiineae</taxon>
        <taxon>Mycenaceae</taxon>
        <taxon>Mycena</taxon>
    </lineage>
</organism>
<dbReference type="SUPFAM" id="SSF52047">
    <property type="entry name" value="RNI-like"/>
    <property type="match status" value="1"/>
</dbReference>
<dbReference type="Proteomes" id="UP001218218">
    <property type="component" value="Unassembled WGS sequence"/>
</dbReference>
<accession>A0AAD7EAP1</accession>
<keyword evidence="2" id="KW-1185">Reference proteome</keyword>
<evidence type="ECO:0000313" key="1">
    <source>
        <dbReference type="EMBL" id="KAJ7307765.1"/>
    </source>
</evidence>
<gene>
    <name evidence="1" type="ORF">DFH08DRAFT_1051314</name>
</gene>
<evidence type="ECO:0000313" key="2">
    <source>
        <dbReference type="Proteomes" id="UP001218218"/>
    </source>
</evidence>